<dbReference type="Proteomes" id="UP000321893">
    <property type="component" value="Unassembled WGS sequence"/>
</dbReference>
<dbReference type="STRING" id="1423764.FC95_GL000694"/>
<sequence length="144" mass="16463">MKHIRLGLATLSLGLGVFLFAPQQANAMITHTTPRAMRGTWYGYDKEYEFWERIHVTKHSFRYSSGGQGDTLRGRHLSVVYGHSHAHTTVAFQMTGHFGATDSYHFGKAKVHGHYHTALIQDGSTAMFHKHVKHYYIPRGYQFI</sequence>
<keyword evidence="3" id="KW-1185">Reference proteome</keyword>
<dbReference type="EMBL" id="BJVK01000007">
    <property type="protein sequence ID" value="GEL28046.1"/>
    <property type="molecule type" value="Genomic_DNA"/>
</dbReference>
<keyword evidence="1" id="KW-0732">Signal</keyword>
<dbReference type="AlphaFoldDB" id="A0A511DT73"/>
<evidence type="ECO:0000313" key="2">
    <source>
        <dbReference type="EMBL" id="GEL28046.1"/>
    </source>
</evidence>
<evidence type="ECO:0000256" key="1">
    <source>
        <dbReference type="SAM" id="SignalP"/>
    </source>
</evidence>
<proteinExistence type="predicted"/>
<evidence type="ECO:0000313" key="3">
    <source>
        <dbReference type="Proteomes" id="UP000321893"/>
    </source>
</evidence>
<feature type="signal peptide" evidence="1">
    <location>
        <begin position="1"/>
        <end position="27"/>
    </location>
</feature>
<dbReference type="RefSeq" id="WP_095344840.1">
    <property type="nucleotide sequence ID" value="NZ_BJVK01000007.1"/>
</dbReference>
<feature type="chain" id="PRO_5022677627" evidence="1">
    <location>
        <begin position="28"/>
        <end position="144"/>
    </location>
</feature>
<organism evidence="2 3">
    <name type="scientific">Lentilactobacillus kefiri</name>
    <name type="common">Lactobacillus kefiri</name>
    <dbReference type="NCBI Taxonomy" id="33962"/>
    <lineage>
        <taxon>Bacteria</taxon>
        <taxon>Bacillati</taxon>
        <taxon>Bacillota</taxon>
        <taxon>Bacilli</taxon>
        <taxon>Lactobacillales</taxon>
        <taxon>Lactobacillaceae</taxon>
        <taxon>Lentilactobacillus</taxon>
    </lineage>
</organism>
<protein>
    <submittedName>
        <fullName evidence="2">Uncharacterized protein</fullName>
    </submittedName>
</protein>
<accession>A0A511DT73</accession>
<name>A0A511DT73_LENKE</name>
<dbReference type="GeneID" id="71566883"/>
<reference evidence="2" key="1">
    <citation type="submission" date="2019-07" db="EMBL/GenBank/DDBJ databases">
        <title>Whole genome shotgun sequence of Lactobacillus kefiri NBRC 15888.</title>
        <authorList>
            <person name="Hosoyama A."/>
            <person name="Uohara A."/>
            <person name="Ohji S."/>
            <person name="Ichikawa N."/>
        </authorList>
    </citation>
    <scope>NUCLEOTIDE SEQUENCE [LARGE SCALE GENOMIC DNA]</scope>
    <source>
        <strain evidence="2">NBRC 15888</strain>
    </source>
</reference>
<gene>
    <name evidence="2" type="ORF">LKE01_08660</name>
</gene>
<comment type="caution">
    <text evidence="2">The sequence shown here is derived from an EMBL/GenBank/DDBJ whole genome shotgun (WGS) entry which is preliminary data.</text>
</comment>
<dbReference type="OrthoDB" id="2320437at2"/>